<keyword evidence="2" id="KW-1185">Reference proteome</keyword>
<sequence>MPGPDTTVRAHPQRMGAHQMIGGAVGYLRPVMRL</sequence>
<reference evidence="2" key="1">
    <citation type="submission" date="2018-02" db="EMBL/GenBank/DDBJ databases">
        <authorList>
            <person name="Hornung B."/>
        </authorList>
    </citation>
    <scope>NUCLEOTIDE SEQUENCE [LARGE SCALE GENOMIC DNA]</scope>
</reference>
<dbReference type="EMBL" id="OMOH01000015">
    <property type="protein sequence ID" value="SPF69511.1"/>
    <property type="molecule type" value="Genomic_DNA"/>
</dbReference>
<gene>
    <name evidence="1" type="ORF">PROPJV5_2498</name>
</gene>
<accession>A0A375I3T4</accession>
<dbReference type="AlphaFoldDB" id="A0A375I3T4"/>
<evidence type="ECO:0000313" key="2">
    <source>
        <dbReference type="Proteomes" id="UP000265962"/>
    </source>
</evidence>
<dbReference type="Proteomes" id="UP000265962">
    <property type="component" value="Unassembled WGS sequence"/>
</dbReference>
<protein>
    <submittedName>
        <fullName evidence="1">Uncharacterized protein</fullName>
    </submittedName>
</protein>
<organism evidence="1 2">
    <name type="scientific">Propionibacterium ruminifibrarum</name>
    <dbReference type="NCBI Taxonomy" id="1962131"/>
    <lineage>
        <taxon>Bacteria</taxon>
        <taxon>Bacillati</taxon>
        <taxon>Actinomycetota</taxon>
        <taxon>Actinomycetes</taxon>
        <taxon>Propionibacteriales</taxon>
        <taxon>Propionibacteriaceae</taxon>
        <taxon>Propionibacterium</taxon>
    </lineage>
</organism>
<proteinExistence type="predicted"/>
<evidence type="ECO:0000313" key="1">
    <source>
        <dbReference type="EMBL" id="SPF69511.1"/>
    </source>
</evidence>
<name>A0A375I3T4_9ACTN</name>